<keyword evidence="4" id="KW-1185">Reference proteome</keyword>
<evidence type="ECO:0000313" key="3">
    <source>
        <dbReference type="EnsemblPlants" id="AES93915"/>
    </source>
</evidence>
<feature type="domain" description="FBD" evidence="1">
    <location>
        <begin position="234"/>
        <end position="302"/>
    </location>
</feature>
<dbReference type="Pfam" id="PF08387">
    <property type="entry name" value="FBD"/>
    <property type="match status" value="1"/>
</dbReference>
<proteinExistence type="predicted"/>
<reference evidence="2 4" key="1">
    <citation type="journal article" date="2011" name="Nature">
        <title>The Medicago genome provides insight into the evolution of rhizobial symbioses.</title>
        <authorList>
            <person name="Young N.D."/>
            <person name="Debelle F."/>
            <person name="Oldroyd G.E."/>
            <person name="Geurts R."/>
            <person name="Cannon S.B."/>
            <person name="Udvardi M.K."/>
            <person name="Benedito V.A."/>
            <person name="Mayer K.F."/>
            <person name="Gouzy J."/>
            <person name="Schoof H."/>
            <person name="Van de Peer Y."/>
            <person name="Proost S."/>
            <person name="Cook D.R."/>
            <person name="Meyers B.C."/>
            <person name="Spannagl M."/>
            <person name="Cheung F."/>
            <person name="De Mita S."/>
            <person name="Krishnakumar V."/>
            <person name="Gundlach H."/>
            <person name="Zhou S."/>
            <person name="Mudge J."/>
            <person name="Bharti A.K."/>
            <person name="Murray J.D."/>
            <person name="Naoumkina M.A."/>
            <person name="Rosen B."/>
            <person name="Silverstein K.A."/>
            <person name="Tang H."/>
            <person name="Rombauts S."/>
            <person name="Zhao P.X."/>
            <person name="Zhou P."/>
            <person name="Barbe V."/>
            <person name="Bardou P."/>
            <person name="Bechner M."/>
            <person name="Bellec A."/>
            <person name="Berger A."/>
            <person name="Berges H."/>
            <person name="Bidwell S."/>
            <person name="Bisseling T."/>
            <person name="Choisne N."/>
            <person name="Couloux A."/>
            <person name="Denny R."/>
            <person name="Deshpande S."/>
            <person name="Dai X."/>
            <person name="Doyle J.J."/>
            <person name="Dudez A.M."/>
            <person name="Farmer A.D."/>
            <person name="Fouteau S."/>
            <person name="Franken C."/>
            <person name="Gibelin C."/>
            <person name="Gish J."/>
            <person name="Goldstein S."/>
            <person name="Gonzalez A.J."/>
            <person name="Green P.J."/>
            <person name="Hallab A."/>
            <person name="Hartog M."/>
            <person name="Hua A."/>
            <person name="Humphray S.J."/>
            <person name="Jeong D.H."/>
            <person name="Jing Y."/>
            <person name="Jocker A."/>
            <person name="Kenton S.M."/>
            <person name="Kim D.J."/>
            <person name="Klee K."/>
            <person name="Lai H."/>
            <person name="Lang C."/>
            <person name="Lin S."/>
            <person name="Macmil S.L."/>
            <person name="Magdelenat G."/>
            <person name="Matthews L."/>
            <person name="McCorrison J."/>
            <person name="Monaghan E.L."/>
            <person name="Mun J.H."/>
            <person name="Najar F.Z."/>
            <person name="Nicholson C."/>
            <person name="Noirot C."/>
            <person name="O'Bleness M."/>
            <person name="Paule C.R."/>
            <person name="Poulain J."/>
            <person name="Prion F."/>
            <person name="Qin B."/>
            <person name="Qu C."/>
            <person name="Retzel E.F."/>
            <person name="Riddle C."/>
            <person name="Sallet E."/>
            <person name="Samain S."/>
            <person name="Samson N."/>
            <person name="Sanders I."/>
            <person name="Saurat O."/>
            <person name="Scarpelli C."/>
            <person name="Schiex T."/>
            <person name="Segurens B."/>
            <person name="Severin A.J."/>
            <person name="Sherrier D.J."/>
            <person name="Shi R."/>
            <person name="Sims S."/>
            <person name="Singer S.R."/>
            <person name="Sinharoy S."/>
            <person name="Sterck L."/>
            <person name="Viollet A."/>
            <person name="Wang B.B."/>
            <person name="Wang K."/>
            <person name="Wang M."/>
            <person name="Wang X."/>
            <person name="Warfsmann J."/>
            <person name="Weissenbach J."/>
            <person name="White D.D."/>
            <person name="White J.D."/>
            <person name="Wiley G.B."/>
            <person name="Wincker P."/>
            <person name="Xing Y."/>
            <person name="Yang L."/>
            <person name="Yao Z."/>
            <person name="Ying F."/>
            <person name="Zhai J."/>
            <person name="Zhou L."/>
            <person name="Zuber A."/>
            <person name="Denarie J."/>
            <person name="Dixon R.A."/>
            <person name="May G.D."/>
            <person name="Schwartz D.C."/>
            <person name="Rogers J."/>
            <person name="Quetier F."/>
            <person name="Town C.D."/>
            <person name="Roe B.A."/>
        </authorList>
    </citation>
    <scope>NUCLEOTIDE SEQUENCE [LARGE SCALE GENOMIC DNA]</scope>
    <source>
        <strain evidence="2">A17</strain>
        <strain evidence="3 4">cv. Jemalong A17</strain>
    </source>
</reference>
<accession>G7K990</accession>
<protein>
    <submittedName>
        <fullName evidence="2">FBD protein</fullName>
    </submittedName>
</protein>
<dbReference type="InterPro" id="IPR050232">
    <property type="entry name" value="FBL13/AtMIF1-like"/>
</dbReference>
<dbReference type="EnsemblPlants" id="AES93915">
    <property type="protein sequence ID" value="AES93915"/>
    <property type="gene ID" value="MTR_5g008910"/>
</dbReference>
<dbReference type="EMBL" id="CM001221">
    <property type="protein sequence ID" value="AES93915.2"/>
    <property type="molecule type" value="Genomic_DNA"/>
</dbReference>
<evidence type="ECO:0000313" key="4">
    <source>
        <dbReference type="Proteomes" id="UP000002051"/>
    </source>
</evidence>
<dbReference type="Proteomes" id="UP000002051">
    <property type="component" value="Chromosome 5"/>
</dbReference>
<reference evidence="3" key="3">
    <citation type="submission" date="2015-04" db="UniProtKB">
        <authorList>
            <consortium name="EnsemblPlants"/>
        </authorList>
    </citation>
    <scope>IDENTIFICATION</scope>
    <source>
        <strain evidence="3">cv. Jemalong A17</strain>
    </source>
</reference>
<sequence length="306" mass="34417">MRLLLAFCQRDGNHFGSHSVPSNSTTDTLLTLANVNRFLYQVALQGVQELHLVLFTYSTILPNAYCKNLVTLDHAVMFKFLCGCPNLEYLDARHLTIVSSDIPPRAGEIAEALPKLVRAKINHSSILCPVLGNARLELKGLCLHSHVSQSLPVSTLTAMSCGTGLHKCSTIVPSFKILPSARFEFHFNNTLIYFKPYSGIFFLTKTIAYYKQEHTYTHAIGKCHWKDQQTVVPECLSSQIRTFKFKSYNGFGCEVQFAKYIMQNSKVLQNMTMHTKAVDKHQMLETFSLCPRGSANCILHFDTTPS</sequence>
<gene>
    <name evidence="2" type="ordered locus">MTR_5g008910</name>
</gene>
<dbReference type="HOGENOM" id="CLU_079203_0_0_1"/>
<name>G7K990_MEDTR</name>
<dbReference type="PaxDb" id="3880-AES93915"/>
<dbReference type="PANTHER" id="PTHR31900:SF34">
    <property type="entry name" value="EMB|CAB62440.1-RELATED"/>
    <property type="match status" value="1"/>
</dbReference>
<dbReference type="SMART" id="SM00579">
    <property type="entry name" value="FBD"/>
    <property type="match status" value="1"/>
</dbReference>
<evidence type="ECO:0000313" key="2">
    <source>
        <dbReference type="EMBL" id="AES93915.2"/>
    </source>
</evidence>
<evidence type="ECO:0000259" key="1">
    <source>
        <dbReference type="SMART" id="SM00579"/>
    </source>
</evidence>
<dbReference type="AlphaFoldDB" id="G7K990"/>
<organism evidence="2 4">
    <name type="scientific">Medicago truncatula</name>
    <name type="common">Barrel medic</name>
    <name type="synonym">Medicago tribuloides</name>
    <dbReference type="NCBI Taxonomy" id="3880"/>
    <lineage>
        <taxon>Eukaryota</taxon>
        <taxon>Viridiplantae</taxon>
        <taxon>Streptophyta</taxon>
        <taxon>Embryophyta</taxon>
        <taxon>Tracheophyta</taxon>
        <taxon>Spermatophyta</taxon>
        <taxon>Magnoliopsida</taxon>
        <taxon>eudicotyledons</taxon>
        <taxon>Gunneridae</taxon>
        <taxon>Pentapetalae</taxon>
        <taxon>rosids</taxon>
        <taxon>fabids</taxon>
        <taxon>Fabales</taxon>
        <taxon>Fabaceae</taxon>
        <taxon>Papilionoideae</taxon>
        <taxon>50 kb inversion clade</taxon>
        <taxon>NPAAA clade</taxon>
        <taxon>Hologalegina</taxon>
        <taxon>IRL clade</taxon>
        <taxon>Trifolieae</taxon>
        <taxon>Medicago</taxon>
    </lineage>
</organism>
<dbReference type="InterPro" id="IPR006566">
    <property type="entry name" value="FBD"/>
</dbReference>
<accession>A0A0C3XA80</accession>
<dbReference type="PANTHER" id="PTHR31900">
    <property type="entry name" value="F-BOX/RNI SUPERFAMILY PROTEIN-RELATED"/>
    <property type="match status" value="1"/>
</dbReference>
<reference evidence="2 4" key="2">
    <citation type="journal article" date="2014" name="BMC Genomics">
        <title>An improved genome release (version Mt4.0) for the model legume Medicago truncatula.</title>
        <authorList>
            <person name="Tang H."/>
            <person name="Krishnakumar V."/>
            <person name="Bidwell S."/>
            <person name="Rosen B."/>
            <person name="Chan A."/>
            <person name="Zhou S."/>
            <person name="Gentzbittel L."/>
            <person name="Childs K.L."/>
            <person name="Yandell M."/>
            <person name="Gundlach H."/>
            <person name="Mayer K.F."/>
            <person name="Schwartz D.C."/>
            <person name="Town C.D."/>
        </authorList>
    </citation>
    <scope>GENOME REANNOTATION</scope>
    <source>
        <strain evidence="3 4">cv. Jemalong A17</strain>
    </source>
</reference>